<sequence>MRLDSVCAPPHDAWRGRDVDELLELPHVIMRAVINDCSLYLSRDPGLRSCRHKLSRQFGNCSTRRRNYHDVSSRALAHAAHRRSTSLTDRASSVHPSWLHRAEELTQTLSAAAAGLYRYNQLGSGCNALAAGLRSPYCSTGPRHSFLGFLNVDSLVISRP</sequence>
<gene>
    <name evidence="1" type="ORF">K466DRAFT_60495</name>
</gene>
<organism evidence="1 2">
    <name type="scientific">Polyporus arcularius HHB13444</name>
    <dbReference type="NCBI Taxonomy" id="1314778"/>
    <lineage>
        <taxon>Eukaryota</taxon>
        <taxon>Fungi</taxon>
        <taxon>Dikarya</taxon>
        <taxon>Basidiomycota</taxon>
        <taxon>Agaricomycotina</taxon>
        <taxon>Agaricomycetes</taxon>
        <taxon>Polyporales</taxon>
        <taxon>Polyporaceae</taxon>
        <taxon>Polyporus</taxon>
    </lineage>
</organism>
<accession>A0A5C3Q5Z1</accession>
<protein>
    <submittedName>
        <fullName evidence="1">Uncharacterized protein</fullName>
    </submittedName>
</protein>
<dbReference type="AlphaFoldDB" id="A0A5C3Q5Z1"/>
<name>A0A5C3Q5Z1_9APHY</name>
<dbReference type="InParanoid" id="A0A5C3Q5Z1"/>
<proteinExistence type="predicted"/>
<dbReference type="EMBL" id="ML210976">
    <property type="protein sequence ID" value="TFK93843.1"/>
    <property type="molecule type" value="Genomic_DNA"/>
</dbReference>
<reference evidence="1 2" key="1">
    <citation type="journal article" date="2019" name="Nat. Ecol. Evol.">
        <title>Megaphylogeny resolves global patterns of mushroom evolution.</title>
        <authorList>
            <person name="Varga T."/>
            <person name="Krizsan K."/>
            <person name="Foldi C."/>
            <person name="Dima B."/>
            <person name="Sanchez-Garcia M."/>
            <person name="Sanchez-Ramirez S."/>
            <person name="Szollosi G.J."/>
            <person name="Szarkandi J.G."/>
            <person name="Papp V."/>
            <person name="Albert L."/>
            <person name="Andreopoulos W."/>
            <person name="Angelini C."/>
            <person name="Antonin V."/>
            <person name="Barry K.W."/>
            <person name="Bougher N.L."/>
            <person name="Buchanan P."/>
            <person name="Buyck B."/>
            <person name="Bense V."/>
            <person name="Catcheside P."/>
            <person name="Chovatia M."/>
            <person name="Cooper J."/>
            <person name="Damon W."/>
            <person name="Desjardin D."/>
            <person name="Finy P."/>
            <person name="Geml J."/>
            <person name="Haridas S."/>
            <person name="Hughes K."/>
            <person name="Justo A."/>
            <person name="Karasinski D."/>
            <person name="Kautmanova I."/>
            <person name="Kiss B."/>
            <person name="Kocsube S."/>
            <person name="Kotiranta H."/>
            <person name="LaButti K.M."/>
            <person name="Lechner B.E."/>
            <person name="Liimatainen K."/>
            <person name="Lipzen A."/>
            <person name="Lukacs Z."/>
            <person name="Mihaltcheva S."/>
            <person name="Morgado L.N."/>
            <person name="Niskanen T."/>
            <person name="Noordeloos M.E."/>
            <person name="Ohm R.A."/>
            <person name="Ortiz-Santana B."/>
            <person name="Ovrebo C."/>
            <person name="Racz N."/>
            <person name="Riley R."/>
            <person name="Savchenko A."/>
            <person name="Shiryaev A."/>
            <person name="Soop K."/>
            <person name="Spirin V."/>
            <person name="Szebenyi C."/>
            <person name="Tomsovsky M."/>
            <person name="Tulloss R.E."/>
            <person name="Uehling J."/>
            <person name="Grigoriev I.V."/>
            <person name="Vagvolgyi C."/>
            <person name="Papp T."/>
            <person name="Martin F.M."/>
            <person name="Miettinen O."/>
            <person name="Hibbett D.S."/>
            <person name="Nagy L.G."/>
        </authorList>
    </citation>
    <scope>NUCLEOTIDE SEQUENCE [LARGE SCALE GENOMIC DNA]</scope>
    <source>
        <strain evidence="1 2">HHB13444</strain>
    </source>
</reference>
<keyword evidence="2" id="KW-1185">Reference proteome</keyword>
<dbReference type="Proteomes" id="UP000308197">
    <property type="component" value="Unassembled WGS sequence"/>
</dbReference>
<evidence type="ECO:0000313" key="2">
    <source>
        <dbReference type="Proteomes" id="UP000308197"/>
    </source>
</evidence>
<evidence type="ECO:0000313" key="1">
    <source>
        <dbReference type="EMBL" id="TFK93843.1"/>
    </source>
</evidence>